<reference evidence="1 2" key="1">
    <citation type="submission" date="2021-06" db="EMBL/GenBank/DDBJ databases">
        <authorList>
            <person name="Kallberg Y."/>
            <person name="Tangrot J."/>
            <person name="Rosling A."/>
        </authorList>
    </citation>
    <scope>NUCLEOTIDE SEQUENCE [LARGE SCALE GENOMIC DNA]</scope>
    <source>
        <strain evidence="1 2">120-4 pot B 10/14</strain>
    </source>
</reference>
<dbReference type="Proteomes" id="UP000789901">
    <property type="component" value="Unassembled WGS sequence"/>
</dbReference>
<protein>
    <submittedName>
        <fullName evidence="1">37238_t:CDS:1</fullName>
    </submittedName>
</protein>
<organism evidence="1 2">
    <name type="scientific">Gigaspora margarita</name>
    <dbReference type="NCBI Taxonomy" id="4874"/>
    <lineage>
        <taxon>Eukaryota</taxon>
        <taxon>Fungi</taxon>
        <taxon>Fungi incertae sedis</taxon>
        <taxon>Mucoromycota</taxon>
        <taxon>Glomeromycotina</taxon>
        <taxon>Glomeromycetes</taxon>
        <taxon>Diversisporales</taxon>
        <taxon>Gigasporaceae</taxon>
        <taxon>Gigaspora</taxon>
    </lineage>
</organism>
<keyword evidence="2" id="KW-1185">Reference proteome</keyword>
<name>A0ABM8VXV6_GIGMA</name>
<accession>A0ABM8VXV6</accession>
<gene>
    <name evidence="1" type="ORF">GMARGA_LOCUS914</name>
</gene>
<evidence type="ECO:0000313" key="2">
    <source>
        <dbReference type="Proteomes" id="UP000789901"/>
    </source>
</evidence>
<evidence type="ECO:0000313" key="1">
    <source>
        <dbReference type="EMBL" id="CAG8474006.1"/>
    </source>
</evidence>
<comment type="caution">
    <text evidence="1">The sequence shown here is derived from an EMBL/GenBank/DDBJ whole genome shotgun (WGS) entry which is preliminary data.</text>
</comment>
<dbReference type="EMBL" id="CAJVQB010000194">
    <property type="protein sequence ID" value="CAG8474006.1"/>
    <property type="molecule type" value="Genomic_DNA"/>
</dbReference>
<proteinExistence type="predicted"/>
<sequence>MYKKVESFGIMIDESTRGKNKQFVMYLMFWNSDKDLLVAQITHLKEIKYCSSEVIAKVVIKIIQASYLDIQNCHEILGLKPSTEQEIAYANQLQEDFKAKNYNDFGLFKKVTEDKRFSP</sequence>